<dbReference type="Pfam" id="PF05830">
    <property type="entry name" value="NodZ"/>
    <property type="match status" value="1"/>
</dbReference>
<reference evidence="1 2" key="1">
    <citation type="submission" date="2020-02" db="EMBL/GenBank/DDBJ databases">
        <title>Comparative genomics of sulfur disproportionating microorganisms.</title>
        <authorList>
            <person name="Ward L.M."/>
            <person name="Bertran E."/>
            <person name="Johnston D.T."/>
        </authorList>
    </citation>
    <scope>NUCLEOTIDE SEQUENCE [LARGE SCALE GENOMIC DNA]</scope>
    <source>
        <strain evidence="1 2">DSM 3696</strain>
    </source>
</reference>
<dbReference type="Gene3D" id="3.40.50.11350">
    <property type="match status" value="1"/>
</dbReference>
<gene>
    <name evidence="1" type="ORF">G3N56_15190</name>
</gene>
<organism evidence="1 2">
    <name type="scientific">Desulfolutivibrio sulfodismutans</name>
    <dbReference type="NCBI Taxonomy" id="63561"/>
    <lineage>
        <taxon>Bacteria</taxon>
        <taxon>Pseudomonadati</taxon>
        <taxon>Thermodesulfobacteriota</taxon>
        <taxon>Desulfovibrionia</taxon>
        <taxon>Desulfovibrionales</taxon>
        <taxon>Desulfovibrionaceae</taxon>
        <taxon>Desulfolutivibrio</taxon>
    </lineage>
</organism>
<dbReference type="RefSeq" id="WP_163303159.1">
    <property type="nucleotide sequence ID" value="NZ_JAAGRQ010000077.1"/>
</dbReference>
<comment type="caution">
    <text evidence="1">The sequence shown here is derived from an EMBL/GenBank/DDBJ whole genome shotgun (WGS) entry which is preliminary data.</text>
</comment>
<evidence type="ECO:0000313" key="2">
    <source>
        <dbReference type="Proteomes" id="UP000469724"/>
    </source>
</evidence>
<dbReference type="GO" id="GO:0009312">
    <property type="term" value="P:oligosaccharide biosynthetic process"/>
    <property type="evidence" value="ECO:0007669"/>
    <property type="project" value="InterPro"/>
</dbReference>
<sequence length="308" mass="34153">MEKYLIVKGSGGLSNRIQAALAGIGYCLLTGRTLCVDWRDGLYSNAFENVFPLYFTVPGLRTVDAPPPVSPQTTIFPEFWRDRLAEPVAVEYLFDNDHLSRAVRAETCLDFTKTDYGQDILVGWAPDLEPALALAPLLARGVPGFSGRKPMEACRDLLRGYLRPVPELARAVEDFAAARFSASGMIGAHIRHTDLKAPLDAFVRVIRETMEKTGHGLFLTTDNRQVQTTFCRLFPGTVHTEKFFPEPGEPLHAFYEGQDNARKGFEALVDMYLLGRCRHIVHYAPSSFARVPILLSGLPPERVTAIGG</sequence>
<dbReference type="GO" id="GO:0016758">
    <property type="term" value="F:hexosyltransferase activity"/>
    <property type="evidence" value="ECO:0007669"/>
    <property type="project" value="InterPro"/>
</dbReference>
<dbReference type="EMBL" id="JAAGRQ010000077">
    <property type="protein sequence ID" value="NDY58079.1"/>
    <property type="molecule type" value="Genomic_DNA"/>
</dbReference>
<protein>
    <recommendedName>
        <fullName evidence="3">Alpha-1,2-fucosyltransferase</fullName>
    </recommendedName>
</protein>
<dbReference type="AlphaFoldDB" id="A0A7K3NS90"/>
<name>A0A7K3NS90_9BACT</name>
<accession>A0A7K3NS90</accession>
<dbReference type="Gene3D" id="3.40.50.11340">
    <property type="match status" value="1"/>
</dbReference>
<proteinExistence type="predicted"/>
<dbReference type="InterPro" id="IPR008716">
    <property type="entry name" value="NodZ"/>
</dbReference>
<dbReference type="Proteomes" id="UP000469724">
    <property type="component" value="Unassembled WGS sequence"/>
</dbReference>
<evidence type="ECO:0008006" key="3">
    <source>
        <dbReference type="Google" id="ProtNLM"/>
    </source>
</evidence>
<keyword evidence="2" id="KW-1185">Reference proteome</keyword>
<evidence type="ECO:0000313" key="1">
    <source>
        <dbReference type="EMBL" id="NDY58079.1"/>
    </source>
</evidence>